<dbReference type="EMBL" id="RCHU02000010">
    <property type="protein sequence ID" value="KAL3578114.1"/>
    <property type="molecule type" value="Genomic_DNA"/>
</dbReference>
<reference evidence="1 2" key="1">
    <citation type="journal article" date="2024" name="Plant Biotechnol. J.">
        <title>Genome and CRISPR/Cas9 system of a widespread forest tree (Populus alba) in the world.</title>
        <authorList>
            <person name="Liu Y.J."/>
            <person name="Jiang P.F."/>
            <person name="Han X.M."/>
            <person name="Li X.Y."/>
            <person name="Wang H.M."/>
            <person name="Wang Y.J."/>
            <person name="Wang X.X."/>
            <person name="Zeng Q.Y."/>
        </authorList>
    </citation>
    <scope>NUCLEOTIDE SEQUENCE [LARGE SCALE GENOMIC DNA]</scope>
    <source>
        <strain evidence="2">cv. PAL-ZL1</strain>
    </source>
</reference>
<protein>
    <submittedName>
        <fullName evidence="1">Uncharacterized protein</fullName>
    </submittedName>
</protein>
<evidence type="ECO:0000313" key="1">
    <source>
        <dbReference type="EMBL" id="KAL3578114.1"/>
    </source>
</evidence>
<dbReference type="Proteomes" id="UP000309997">
    <property type="component" value="Unassembled WGS sequence"/>
</dbReference>
<organism evidence="1 2">
    <name type="scientific">Populus alba</name>
    <name type="common">White poplar</name>
    <dbReference type="NCBI Taxonomy" id="43335"/>
    <lineage>
        <taxon>Eukaryota</taxon>
        <taxon>Viridiplantae</taxon>
        <taxon>Streptophyta</taxon>
        <taxon>Embryophyta</taxon>
        <taxon>Tracheophyta</taxon>
        <taxon>Spermatophyta</taxon>
        <taxon>Magnoliopsida</taxon>
        <taxon>eudicotyledons</taxon>
        <taxon>Gunneridae</taxon>
        <taxon>Pentapetalae</taxon>
        <taxon>rosids</taxon>
        <taxon>fabids</taxon>
        <taxon>Malpighiales</taxon>
        <taxon>Salicaceae</taxon>
        <taxon>Saliceae</taxon>
        <taxon>Populus</taxon>
    </lineage>
</organism>
<evidence type="ECO:0000313" key="2">
    <source>
        <dbReference type="Proteomes" id="UP000309997"/>
    </source>
</evidence>
<comment type="caution">
    <text evidence="1">The sequence shown here is derived from an EMBL/GenBank/DDBJ whole genome shotgun (WGS) entry which is preliminary data.</text>
</comment>
<accession>A0ACC4BHS4</accession>
<sequence>MHCRISKNNIYVPIRTSGKDLSASSLPQLPCFHRVDKSTQKYVRLRGDPLALKGDFDGVVTRTRPVVTRNQERVLPKPVLGGLARAHLYQNPKNASYLAFPFARDTPRPNPGVKDSRLGRAFLNLNNDRKVTRISPGDTFLQEISVLLSIYGKHLSEAAAFTTLLAIMVYYKFSVIPMAFSNVTRKPLHR</sequence>
<keyword evidence="2" id="KW-1185">Reference proteome</keyword>
<proteinExistence type="predicted"/>
<name>A0ACC4BHS4_POPAL</name>
<gene>
    <name evidence="1" type="ORF">D5086_019618</name>
</gene>